<name>A0A9P7FZT9_9AGAR</name>
<dbReference type="Gene3D" id="3.40.50.1100">
    <property type="match status" value="1"/>
</dbReference>
<keyword evidence="2" id="KW-1185">Reference proteome</keyword>
<dbReference type="OrthoDB" id="10259545at2759"/>
<accession>A0A9P7FZT9</accession>
<organism evidence="1 2">
    <name type="scientific">Asterophora parasitica</name>
    <dbReference type="NCBI Taxonomy" id="117018"/>
    <lineage>
        <taxon>Eukaryota</taxon>
        <taxon>Fungi</taxon>
        <taxon>Dikarya</taxon>
        <taxon>Basidiomycota</taxon>
        <taxon>Agaricomycotina</taxon>
        <taxon>Agaricomycetes</taxon>
        <taxon>Agaricomycetidae</taxon>
        <taxon>Agaricales</taxon>
        <taxon>Tricholomatineae</taxon>
        <taxon>Lyophyllaceae</taxon>
        <taxon>Asterophora</taxon>
    </lineage>
</organism>
<reference evidence="1" key="1">
    <citation type="submission" date="2020-07" db="EMBL/GenBank/DDBJ databases">
        <authorList>
            <person name="Nieuwenhuis M."/>
            <person name="Van De Peppel L.J.J."/>
        </authorList>
    </citation>
    <scope>NUCLEOTIDE SEQUENCE</scope>
    <source>
        <strain evidence="1">AP01</strain>
        <tissue evidence="1">Mycelium</tissue>
    </source>
</reference>
<protein>
    <recommendedName>
        <fullName evidence="3">Cysteine synthase</fullName>
    </recommendedName>
</protein>
<reference evidence="1" key="2">
    <citation type="submission" date="2021-10" db="EMBL/GenBank/DDBJ databases">
        <title>Phylogenomics reveals ancestral predisposition of the termite-cultivated fungus Termitomyces towards a domesticated lifestyle.</title>
        <authorList>
            <person name="Auxier B."/>
            <person name="Grum-Grzhimaylo A."/>
            <person name="Cardenas M.E."/>
            <person name="Lodge J.D."/>
            <person name="Laessoe T."/>
            <person name="Pedersen O."/>
            <person name="Smith M.E."/>
            <person name="Kuyper T.W."/>
            <person name="Franco-Molano E.A."/>
            <person name="Baroni T.J."/>
            <person name="Aanen D.K."/>
        </authorList>
    </citation>
    <scope>NUCLEOTIDE SEQUENCE</scope>
    <source>
        <strain evidence="1">AP01</strain>
        <tissue evidence="1">Mycelium</tissue>
    </source>
</reference>
<evidence type="ECO:0000313" key="2">
    <source>
        <dbReference type="Proteomes" id="UP000775547"/>
    </source>
</evidence>
<sequence length="108" mass="11831">TGGTLAGTGQYIKNMNENVVVALADPEGSGLYNKVKHGVMFDRKESEGTKRRHQVDTVVEGMYVMFLARGLLVESVNGQLTKCGLYSGINRLTNNIDLALPIIDDVFR</sequence>
<evidence type="ECO:0000313" key="1">
    <source>
        <dbReference type="EMBL" id="KAG5640250.1"/>
    </source>
</evidence>
<dbReference type="SUPFAM" id="SSF53686">
    <property type="entry name" value="Tryptophan synthase beta subunit-like PLP-dependent enzymes"/>
    <property type="match status" value="1"/>
</dbReference>
<comment type="caution">
    <text evidence="1">The sequence shown here is derived from an EMBL/GenBank/DDBJ whole genome shotgun (WGS) entry which is preliminary data.</text>
</comment>
<evidence type="ECO:0008006" key="3">
    <source>
        <dbReference type="Google" id="ProtNLM"/>
    </source>
</evidence>
<dbReference type="EMBL" id="JABCKV010000962">
    <property type="protein sequence ID" value="KAG5640250.1"/>
    <property type="molecule type" value="Genomic_DNA"/>
</dbReference>
<dbReference type="InterPro" id="IPR036052">
    <property type="entry name" value="TrpB-like_PALP_sf"/>
</dbReference>
<gene>
    <name evidence="1" type="ORF">DXG03_009673</name>
</gene>
<proteinExistence type="predicted"/>
<feature type="non-terminal residue" evidence="1">
    <location>
        <position position="108"/>
    </location>
</feature>
<dbReference type="Proteomes" id="UP000775547">
    <property type="component" value="Unassembled WGS sequence"/>
</dbReference>
<dbReference type="AlphaFoldDB" id="A0A9P7FZT9"/>